<sequence length="409" mass="43441">MASHLIGSFQLMKSLNRTLILNIIRSTGGISRADIAKRTKLTPPTVTNLAAELLSEGIVVEGQHGPSSGGRKPILLKINSRQFYVAGIDVGISKIRFALTDLDARVLIRKTIPVQDSPKEADIMDVLIQAIRSLSSEVPKGKLVGIGIGMHGIVNSAKGVALYAPNFNLKNIPLKEKLEEEFGIPVRVENDARAMALGESWFGNGAGAADMICINVGHGIGAGILMDHKLFRGRHGLAGEIGHTVADLNGPLCTCGNYGCLQAVAAHDGLKRAAMREISFGRKTLITDMISGDESKLNGALIYQAAIAGDELAADLFRQAGRYLGTAVTNLIHVMNPSKIIIGGGISKAGDLLLDPVREVVRQRALDPEAKKTPIVASGLGDEAALIGAVTLILAEMFSVQYKHQTELV</sequence>
<dbReference type="OrthoDB" id="9796533at2"/>
<dbReference type="Proteomes" id="UP000434639">
    <property type="component" value="Unassembled WGS sequence"/>
</dbReference>
<dbReference type="GO" id="GO:0042732">
    <property type="term" value="P:D-xylose metabolic process"/>
    <property type="evidence" value="ECO:0007669"/>
    <property type="project" value="UniProtKB-KW"/>
</dbReference>
<dbReference type="Gene3D" id="1.10.10.10">
    <property type="entry name" value="Winged helix-like DNA-binding domain superfamily/Winged helix DNA-binding domain"/>
    <property type="match status" value="1"/>
</dbReference>
<comment type="function">
    <text evidence="1">Transcriptional repressor of xylose-utilizing enzymes.</text>
</comment>
<proteinExistence type="inferred from homology"/>
<accession>A0A7X2S887</accession>
<dbReference type="InterPro" id="IPR043129">
    <property type="entry name" value="ATPase_NBD"/>
</dbReference>
<dbReference type="RefSeq" id="WP_155113118.1">
    <property type="nucleotide sequence ID" value="NZ_WMIB01000016.1"/>
</dbReference>
<protein>
    <submittedName>
        <fullName evidence="4">ROK family protein</fullName>
    </submittedName>
</protein>
<keyword evidence="3" id="KW-0119">Carbohydrate metabolism</keyword>
<gene>
    <name evidence="4" type="ORF">GKZ89_14475</name>
</gene>
<dbReference type="PROSITE" id="PS01125">
    <property type="entry name" value="ROK"/>
    <property type="match status" value="1"/>
</dbReference>
<dbReference type="InterPro" id="IPR049874">
    <property type="entry name" value="ROK_cs"/>
</dbReference>
<organism evidence="4 5">
    <name type="scientific">Metabacillus mangrovi</name>
    <dbReference type="NCBI Taxonomy" id="1491830"/>
    <lineage>
        <taxon>Bacteria</taxon>
        <taxon>Bacillati</taxon>
        <taxon>Bacillota</taxon>
        <taxon>Bacilli</taxon>
        <taxon>Bacillales</taxon>
        <taxon>Bacillaceae</taxon>
        <taxon>Metabacillus</taxon>
    </lineage>
</organism>
<dbReference type="EMBL" id="WMIB01000016">
    <property type="protein sequence ID" value="MTH54606.1"/>
    <property type="molecule type" value="Genomic_DNA"/>
</dbReference>
<dbReference type="InterPro" id="IPR036388">
    <property type="entry name" value="WH-like_DNA-bd_sf"/>
</dbReference>
<evidence type="ECO:0000256" key="1">
    <source>
        <dbReference type="ARBA" id="ARBA00002486"/>
    </source>
</evidence>
<keyword evidence="5" id="KW-1185">Reference proteome</keyword>
<name>A0A7X2S887_9BACI</name>
<dbReference type="SUPFAM" id="SSF46785">
    <property type="entry name" value="Winged helix' DNA-binding domain"/>
    <property type="match status" value="1"/>
</dbReference>
<dbReference type="Pfam" id="PF13412">
    <property type="entry name" value="HTH_24"/>
    <property type="match status" value="1"/>
</dbReference>
<comment type="caution">
    <text evidence="4">The sequence shown here is derived from an EMBL/GenBank/DDBJ whole genome shotgun (WGS) entry which is preliminary data.</text>
</comment>
<dbReference type="InterPro" id="IPR036390">
    <property type="entry name" value="WH_DNA-bd_sf"/>
</dbReference>
<dbReference type="PANTHER" id="PTHR18964">
    <property type="entry name" value="ROK (REPRESSOR, ORF, KINASE) FAMILY"/>
    <property type="match status" value="1"/>
</dbReference>
<dbReference type="CDD" id="cd24076">
    <property type="entry name" value="ASKHA_ATPase_ROK_BsXylR-like"/>
    <property type="match status" value="1"/>
</dbReference>
<comment type="similarity">
    <text evidence="2">Belongs to the ROK (NagC/XylR) family.</text>
</comment>
<evidence type="ECO:0000256" key="2">
    <source>
        <dbReference type="ARBA" id="ARBA00006479"/>
    </source>
</evidence>
<dbReference type="AlphaFoldDB" id="A0A7X2S887"/>
<evidence type="ECO:0000256" key="3">
    <source>
        <dbReference type="ARBA" id="ARBA00022629"/>
    </source>
</evidence>
<reference evidence="4 5" key="1">
    <citation type="journal article" date="2017" name="Int. J. Syst. Evol. Microbiol.">
        <title>Bacillus mangrovi sp. nov., isolated from a sediment sample from a mangrove forest.</title>
        <authorList>
            <person name="Gupta V."/>
            <person name="Singh P.K."/>
            <person name="Korpole S."/>
            <person name="Tanuku N.R.S."/>
            <person name="Pinnaka A.K."/>
        </authorList>
    </citation>
    <scope>NUCLEOTIDE SEQUENCE [LARGE SCALE GENOMIC DNA]</scope>
    <source>
        <strain evidence="4 5">KCTC 33872</strain>
    </source>
</reference>
<dbReference type="Gene3D" id="3.30.420.40">
    <property type="match status" value="2"/>
</dbReference>
<dbReference type="SUPFAM" id="SSF53067">
    <property type="entry name" value="Actin-like ATPase domain"/>
    <property type="match status" value="1"/>
</dbReference>
<evidence type="ECO:0000313" key="4">
    <source>
        <dbReference type="EMBL" id="MTH54606.1"/>
    </source>
</evidence>
<dbReference type="PANTHER" id="PTHR18964:SF149">
    <property type="entry name" value="BIFUNCTIONAL UDP-N-ACETYLGLUCOSAMINE 2-EPIMERASE_N-ACETYLMANNOSAMINE KINASE"/>
    <property type="match status" value="1"/>
</dbReference>
<evidence type="ECO:0000313" key="5">
    <source>
        <dbReference type="Proteomes" id="UP000434639"/>
    </source>
</evidence>
<keyword evidence="3" id="KW-0859">Xylose metabolism</keyword>
<dbReference type="Pfam" id="PF00480">
    <property type="entry name" value="ROK"/>
    <property type="match status" value="1"/>
</dbReference>
<dbReference type="InterPro" id="IPR000600">
    <property type="entry name" value="ROK"/>
</dbReference>